<keyword evidence="2 4" id="KW-0808">Transferase</keyword>
<dbReference type="PANTHER" id="PTHR43317">
    <property type="entry name" value="THERMOSPERMINE SYNTHASE ACAULIS5"/>
    <property type="match status" value="1"/>
</dbReference>
<evidence type="ECO:0000313" key="8">
    <source>
        <dbReference type="Proteomes" id="UP000188184"/>
    </source>
</evidence>
<dbReference type="PANTHER" id="PTHR43317:SF1">
    <property type="entry name" value="THERMOSPERMINE SYNTHASE ACAULIS5"/>
    <property type="match status" value="1"/>
</dbReference>
<dbReference type="KEGG" id="pmar:B0X71_01965"/>
<dbReference type="OrthoDB" id="9793120at2"/>
<keyword evidence="4" id="KW-0472">Membrane</keyword>
<feature type="binding site" evidence="4">
    <location>
        <position position="246"/>
    </location>
    <ligand>
        <name>S-methyl-5'-thioadenosine</name>
        <dbReference type="ChEBI" id="CHEBI:17509"/>
    </ligand>
</feature>
<evidence type="ECO:0000313" key="7">
    <source>
        <dbReference type="EMBL" id="AQQ52007.1"/>
    </source>
</evidence>
<dbReference type="InterPro" id="IPR030374">
    <property type="entry name" value="PABS"/>
</dbReference>
<dbReference type="HAMAP" id="MF_00198">
    <property type="entry name" value="Spermidine_synth"/>
    <property type="match status" value="1"/>
</dbReference>
<comment type="caution">
    <text evidence="4">Lacks conserved residue(s) required for the propagation of feature annotation.</text>
</comment>
<dbReference type="GO" id="GO:0008295">
    <property type="term" value="P:spermidine biosynthetic process"/>
    <property type="evidence" value="ECO:0007669"/>
    <property type="project" value="UniProtKB-UniRule"/>
</dbReference>
<evidence type="ECO:0000256" key="3">
    <source>
        <dbReference type="ARBA" id="ARBA00023115"/>
    </source>
</evidence>
<dbReference type="PROSITE" id="PS51006">
    <property type="entry name" value="PABS_2"/>
    <property type="match status" value="1"/>
</dbReference>
<dbReference type="EMBL" id="CP019640">
    <property type="protein sequence ID" value="AQQ52007.1"/>
    <property type="molecule type" value="Genomic_DNA"/>
</dbReference>
<dbReference type="SUPFAM" id="SSF53335">
    <property type="entry name" value="S-adenosyl-L-methionine-dependent methyltransferases"/>
    <property type="match status" value="1"/>
</dbReference>
<feature type="transmembrane region" description="Helical" evidence="4">
    <location>
        <begin position="171"/>
        <end position="189"/>
    </location>
</feature>
<dbReference type="NCBIfam" id="NF037959">
    <property type="entry name" value="MFS_SpdSyn"/>
    <property type="match status" value="1"/>
</dbReference>
<comment type="subunit">
    <text evidence="4">Homodimer or homotetramer.</text>
</comment>
<organism evidence="7 8">
    <name type="scientific">Planococcus lenghuensis</name>
    <dbReference type="NCBI Taxonomy" id="2213202"/>
    <lineage>
        <taxon>Bacteria</taxon>
        <taxon>Bacillati</taxon>
        <taxon>Bacillota</taxon>
        <taxon>Bacilli</taxon>
        <taxon>Bacillales</taxon>
        <taxon>Caryophanaceae</taxon>
        <taxon>Planococcus</taxon>
    </lineage>
</organism>
<reference evidence="7 8" key="1">
    <citation type="submission" date="2017-02" db="EMBL/GenBank/DDBJ databases">
        <title>The complete genomic sequence of a novel cold adapted crude oil-degrading bacterium Planococcus qaidamina Y42.</title>
        <authorList>
            <person name="Yang R."/>
        </authorList>
    </citation>
    <scope>NUCLEOTIDE SEQUENCE [LARGE SCALE GENOMIC DNA]</scope>
    <source>
        <strain evidence="7 8">Y42</strain>
    </source>
</reference>
<dbReference type="InterPro" id="IPR029063">
    <property type="entry name" value="SAM-dependent_MTases_sf"/>
</dbReference>
<protein>
    <recommendedName>
        <fullName evidence="4">Polyamine aminopropyltransferase</fullName>
    </recommendedName>
    <alternativeName>
        <fullName evidence="4">Putrescine aminopropyltransferase</fullName>
        <shortName evidence="4">PAPT</shortName>
    </alternativeName>
    <alternativeName>
        <fullName evidence="4">Spermidine synthase</fullName>
        <shortName evidence="4">SPDS</shortName>
        <shortName evidence="4">SPDSY</shortName>
        <ecNumber evidence="4">2.5.1.16</ecNumber>
    </alternativeName>
</protein>
<feature type="binding site" evidence="4">
    <location>
        <position position="276"/>
    </location>
    <ligand>
        <name>spermidine</name>
        <dbReference type="ChEBI" id="CHEBI:57834"/>
    </ligand>
</feature>
<name>A0A1Q2KW22_9BACL</name>
<feature type="transmembrane region" description="Helical" evidence="4">
    <location>
        <begin position="108"/>
        <end position="130"/>
    </location>
</feature>
<dbReference type="RefSeq" id="WP_077587880.1">
    <property type="nucleotide sequence ID" value="NZ_CP019640.1"/>
</dbReference>
<dbReference type="CDD" id="cd02440">
    <property type="entry name" value="AdoMet_MTases"/>
    <property type="match status" value="1"/>
</dbReference>
<proteinExistence type="inferred from homology"/>
<feature type="transmembrane region" description="Helical" evidence="4">
    <location>
        <begin position="12"/>
        <end position="32"/>
    </location>
</feature>
<feature type="domain" description="PABS" evidence="6">
    <location>
        <begin position="218"/>
        <end position="451"/>
    </location>
</feature>
<keyword evidence="4" id="KW-1133">Transmembrane helix</keyword>
<dbReference type="GO" id="GO:0004766">
    <property type="term" value="F:spermidine synthase activity"/>
    <property type="evidence" value="ECO:0007669"/>
    <property type="project" value="UniProtKB-UniRule"/>
</dbReference>
<evidence type="ECO:0000259" key="6">
    <source>
        <dbReference type="PROSITE" id="PS51006"/>
    </source>
</evidence>
<dbReference type="EC" id="2.5.1.16" evidence="4"/>
<feature type="active site" description="Proton acceptor" evidence="4 5">
    <location>
        <position position="372"/>
    </location>
</feature>
<keyword evidence="4" id="KW-1003">Cell membrane</keyword>
<dbReference type="NCBIfam" id="NF002956">
    <property type="entry name" value="PRK03612.1"/>
    <property type="match status" value="1"/>
</dbReference>
<sequence length="520" mass="58449">MAITKEQRKKVNSIYLSSGLVSICGIVYQVLYGAVGSYLFGDGVLFYSITIGLFLMGMGIGAISSERVHNGLTDRFIQIEYAIAVIGGLSTLGAFYTLAHYGTETSQLYMYLVITLTGALTGLELPILIRKAEAIGEESRKSVARVLLTDYGFSLIGAVGFALVLRPWLGLIQTAFFIAIINISIAIWISFRFRDEIKAPAVYQLIGILLALGLMTGFLYGEKWSNGFEERLYADPIVYSADTNYQRIVMTKEPGDIRLYLDGQLQFAESDEHRYHEALVHVPMSLAEQRSNILLLGGGDGIAVRELLKYPEIQTIDVVDLDPEMTRLATEHAELLRINQGSLLHDKVTVHNADAYQFLLQNQNWYDVIIADLPDPNNEALNKLYTDGFYKLIRNHLNPGGFVSIQSTSPLFATKAYWTISKTVEASDMTVENYHVDVPSFGNWGFTLASREDFTMEQISQLELQVETDYLKEEIIPSLFHFGKDEDEDIQDNGQTFVLEANTMNRPILLKLYSDAWQYY</sequence>
<feature type="binding site" evidence="4">
    <location>
        <position position="320"/>
    </location>
    <ligand>
        <name>S-methyl-5'-thioadenosine</name>
        <dbReference type="ChEBI" id="CHEBI:17509"/>
    </ligand>
</feature>
<evidence type="ECO:0000256" key="1">
    <source>
        <dbReference type="ARBA" id="ARBA00007867"/>
    </source>
</evidence>
<dbReference type="Proteomes" id="UP000188184">
    <property type="component" value="Chromosome"/>
</dbReference>
<keyword evidence="8" id="KW-1185">Reference proteome</keyword>
<evidence type="ECO:0000256" key="4">
    <source>
        <dbReference type="HAMAP-Rule" id="MF_00198"/>
    </source>
</evidence>
<gene>
    <name evidence="4" type="primary">speE</name>
    <name evidence="7" type="ORF">B0X71_01965</name>
</gene>
<keyword evidence="4" id="KW-0745">Spermidine biosynthesis</keyword>
<comment type="similarity">
    <text evidence="1 4">Belongs to the spermidine/spermine synthase family.</text>
</comment>
<comment type="catalytic activity">
    <reaction evidence="4">
        <text>S-adenosyl 3-(methylsulfanyl)propylamine + putrescine = S-methyl-5'-thioadenosine + spermidine + H(+)</text>
        <dbReference type="Rhea" id="RHEA:12721"/>
        <dbReference type="ChEBI" id="CHEBI:15378"/>
        <dbReference type="ChEBI" id="CHEBI:17509"/>
        <dbReference type="ChEBI" id="CHEBI:57443"/>
        <dbReference type="ChEBI" id="CHEBI:57834"/>
        <dbReference type="ChEBI" id="CHEBI:326268"/>
        <dbReference type="EC" id="2.5.1.16"/>
    </reaction>
</comment>
<comment type="pathway">
    <text evidence="4">Amine and polyamine biosynthesis; spermidine biosynthesis; spermidine from putrescine: step 1/1.</text>
</comment>
<feature type="transmembrane region" description="Helical" evidence="4">
    <location>
        <begin position="76"/>
        <end position="96"/>
    </location>
</feature>
<feature type="transmembrane region" description="Helical" evidence="4">
    <location>
        <begin position="44"/>
        <end position="64"/>
    </location>
</feature>
<dbReference type="InterPro" id="IPR030373">
    <property type="entry name" value="PABS_CS"/>
</dbReference>
<feature type="binding site" evidence="4">
    <location>
        <position position="300"/>
    </location>
    <ligand>
        <name>spermidine</name>
        <dbReference type="ChEBI" id="CHEBI:57834"/>
    </ligand>
</feature>
<evidence type="ECO:0000256" key="5">
    <source>
        <dbReference type="PROSITE-ProRule" id="PRU00354"/>
    </source>
</evidence>
<dbReference type="Pfam" id="PF01564">
    <property type="entry name" value="Spermine_synth"/>
    <property type="match status" value="1"/>
</dbReference>
<feature type="transmembrane region" description="Helical" evidence="4">
    <location>
        <begin position="142"/>
        <end position="165"/>
    </location>
</feature>
<dbReference type="GO" id="GO:0010487">
    <property type="term" value="F:thermospermine synthase activity"/>
    <property type="evidence" value="ECO:0007669"/>
    <property type="project" value="UniProtKB-ARBA"/>
</dbReference>
<feature type="binding site" evidence="4">
    <location>
        <begin position="354"/>
        <end position="355"/>
    </location>
    <ligand>
        <name>S-methyl-5'-thioadenosine</name>
        <dbReference type="ChEBI" id="CHEBI:17509"/>
    </ligand>
</feature>
<dbReference type="GO" id="GO:0005886">
    <property type="term" value="C:plasma membrane"/>
    <property type="evidence" value="ECO:0007669"/>
    <property type="project" value="UniProtKB-SubCell"/>
</dbReference>
<keyword evidence="3 4" id="KW-0620">Polyamine biosynthesis</keyword>
<dbReference type="Gene3D" id="3.40.50.150">
    <property type="entry name" value="Vaccinia Virus protein VP39"/>
    <property type="match status" value="1"/>
</dbReference>
<keyword evidence="4" id="KW-0812">Transmembrane</keyword>
<dbReference type="PROSITE" id="PS01330">
    <property type="entry name" value="PABS_1"/>
    <property type="match status" value="1"/>
</dbReference>
<dbReference type="InterPro" id="IPR001045">
    <property type="entry name" value="Spermi_synthase"/>
</dbReference>
<feature type="transmembrane region" description="Helical" evidence="4">
    <location>
        <begin position="201"/>
        <end position="221"/>
    </location>
</feature>
<comment type="function">
    <text evidence="4">Catalyzes the irreversible transfer of a propylamine group from the amino donor S-adenosylmethioninamine (decarboxy-AdoMet) to putrescine (1,4-diaminobutane) to yield spermidine.</text>
</comment>
<dbReference type="AlphaFoldDB" id="A0A1Q2KW22"/>
<accession>A0A1Q2KW22</accession>
<dbReference type="UniPathway" id="UPA00248">
    <property type="reaction ID" value="UER00314"/>
</dbReference>
<comment type="subcellular location">
    <subcellularLocation>
        <location evidence="4">Cell membrane</location>
        <topology evidence="4">Multi-pass membrane protein</topology>
    </subcellularLocation>
</comment>
<evidence type="ECO:0000256" key="2">
    <source>
        <dbReference type="ARBA" id="ARBA00022679"/>
    </source>
</evidence>